<dbReference type="SUPFAM" id="SSF56801">
    <property type="entry name" value="Acetyl-CoA synthetase-like"/>
    <property type="match status" value="1"/>
</dbReference>
<evidence type="ECO:0000313" key="3">
    <source>
        <dbReference type="Proteomes" id="UP000642144"/>
    </source>
</evidence>
<dbReference type="Gene3D" id="3.40.50.2000">
    <property type="entry name" value="Glycogen Phosphorylase B"/>
    <property type="match status" value="2"/>
</dbReference>
<comment type="caution">
    <text evidence="2">The sequence shown here is derived from an EMBL/GenBank/DDBJ whole genome shotgun (WGS) entry which is preliminary data.</text>
</comment>
<evidence type="ECO:0000313" key="2">
    <source>
        <dbReference type="EMBL" id="MYN25117.1"/>
    </source>
</evidence>
<dbReference type="InterPro" id="IPR053158">
    <property type="entry name" value="CapK_Type1_Caps_Biosynth"/>
</dbReference>
<dbReference type="Pfam" id="PF00534">
    <property type="entry name" value="Glycos_transf_1"/>
    <property type="match status" value="1"/>
</dbReference>
<feature type="domain" description="Glycosyl transferase family 1" evidence="1">
    <location>
        <begin position="159"/>
        <end position="310"/>
    </location>
</feature>
<evidence type="ECO:0000259" key="1">
    <source>
        <dbReference type="Pfam" id="PF00534"/>
    </source>
</evidence>
<dbReference type="Proteomes" id="UP000642144">
    <property type="component" value="Unassembled WGS sequence"/>
</dbReference>
<dbReference type="EMBL" id="WWCT01000001">
    <property type="protein sequence ID" value="MYN25117.1"/>
    <property type="molecule type" value="Genomic_DNA"/>
</dbReference>
<name>A0ABW9VU14_9BURK</name>
<organism evidence="2 3">
    <name type="scientific">Duganella levis</name>
    <dbReference type="NCBI Taxonomy" id="2692169"/>
    <lineage>
        <taxon>Bacteria</taxon>
        <taxon>Pseudomonadati</taxon>
        <taxon>Pseudomonadota</taxon>
        <taxon>Betaproteobacteria</taxon>
        <taxon>Burkholderiales</taxon>
        <taxon>Oxalobacteraceae</taxon>
        <taxon>Telluria group</taxon>
        <taxon>Duganella</taxon>
    </lineage>
</organism>
<dbReference type="InterPro" id="IPR001296">
    <property type="entry name" value="Glyco_trans_1"/>
</dbReference>
<dbReference type="InterPro" id="IPR042099">
    <property type="entry name" value="ANL_N_sf"/>
</dbReference>
<dbReference type="PANTHER" id="PTHR36932">
    <property type="entry name" value="CAPSULAR POLYSACCHARIDE BIOSYNTHESIS PROTEIN"/>
    <property type="match status" value="1"/>
</dbReference>
<reference evidence="2 3" key="1">
    <citation type="submission" date="2019-12" db="EMBL/GenBank/DDBJ databases">
        <title>Novel species isolated from a subtropical stream in China.</title>
        <authorList>
            <person name="Lu H."/>
        </authorList>
    </citation>
    <scope>NUCLEOTIDE SEQUENCE [LARGE SCALE GENOMIC DNA]</scope>
    <source>
        <strain evidence="2 3">CY42W</strain>
    </source>
</reference>
<dbReference type="SUPFAM" id="SSF53756">
    <property type="entry name" value="UDP-Glycosyltransferase/glycogen phosphorylase"/>
    <property type="match status" value="1"/>
</dbReference>
<sequence>MANQTAQLAALLRAAGAEVELVQVNPPWRPAWAAQVRGLRAVLRLAPYLWQLWRAAGRTDLLHVMANSGWSWHLHAAPAIWIGRLRGKGVLVNYRGGEAPAFLARSPLLVCFSLRRAQAVIVPSAYLARVFDEYGISTQIVPNIVNLDRFQPAPQRPAQAHILIARHLEPLYDHATALHAFALLRKQLPQARLTICGEGPELPRLQQLTEALQLQTVVHFAGKTENADMAAYYQQADLVLNPSLADNMPISVLEAWASSVPVVSTNVGGVPDLIHDNVDGLLVPPGDPHIMARTMLVLLKDHGMARRMAMAGLHAAQRFSWHRVAPLLFAQYRRVLHRPRWTGYTALVSCVLFPLHEWFKRHNSAAVRHQMEASQWWRPEQIEALQVHRLRLLLLYASEHVPYYRQLYARIGFDATRVQDVRDLRLLPILRKSHINDHRDDFHADDARHMKRFTTGGSSGEPLIFYLGKQRVSHDVAAKWRATRWWGVDIGDREAVLWGSPIELHAQDLWRARRDRVMRSDLLPAFDLSPTRLDDYLARLQKQRPAMLFGYPSVMCLLVQHAQSRGIALDRLGIQVVFVTAERLYEDQRALLMGAFAAPVANGYGGRDAGFIAHECPEGGMHITAEDVIVEILDAHGEPVPTGESGAIVITHLASRDFPFIRYATGDIGTLDPKPCPCGRGLPLLQSVEGRVTDFVVARDGTVMHGLALIYILRDLPQVRAFKIIQETLDCTRVLLVSVDGLPPSLRLSIVTQFRARLGATVEIVIEEVTAIPAEASGKHRYVISKVASH</sequence>
<dbReference type="PANTHER" id="PTHR36932:SF1">
    <property type="entry name" value="CAPSULAR POLYSACCHARIDE BIOSYNTHESIS PROTEIN"/>
    <property type="match status" value="1"/>
</dbReference>
<keyword evidence="3" id="KW-1185">Reference proteome</keyword>
<accession>A0ABW9VU14</accession>
<proteinExistence type="predicted"/>
<dbReference type="Gene3D" id="3.40.50.12780">
    <property type="entry name" value="N-terminal domain of ligase-like"/>
    <property type="match status" value="1"/>
</dbReference>
<protein>
    <submittedName>
        <fullName evidence="2">Glycosyltransferase</fullName>
    </submittedName>
</protein>
<gene>
    <name evidence="2" type="ORF">GTP69_01715</name>
</gene>
<dbReference type="CDD" id="cd03801">
    <property type="entry name" value="GT4_PimA-like"/>
    <property type="match status" value="1"/>
</dbReference>